<evidence type="ECO:0000313" key="2">
    <source>
        <dbReference type="EMBL" id="KAK3176731.1"/>
    </source>
</evidence>
<sequence length="604" mass="67314">MVLPGWNVSEPIELAFKLYKVIESLKSAPEEAKAFVSKINNFSRSLRELQKTIENDIATRSSAQDLDHLRETLEECQDCVKRCEEFGERFGNITRDGAASLRGAREATLFVWQDKKVARLRKEIDEQMNSIGLSLMIKTFTDSRSRRGSESPAIAGLNPPRRTETYASLPPYSPPQQNWEQEEDVQPRAKTPADILGMKVEHEGEKSDTKLKSEKSRALLESDDIGPSKIFASPQSSPNSLRPIRSSSDLDKAGALRPLESRRNTETEVASPPDALGIFNSYSTSPSLSRIFTSPSGLSIAPSRQPSLGEPTSPILRQDSFFSLDSAVPEVTMSNLSGVKIEHPEAYGSTSKYRVKFIEPYLLSSRRLSAPRKPSDGALNMMTPLTVASSETSGSSYPSLGSPTMTSKDSNLKNESQHQEYDFEIGDDYRTFQELLMGPDTKLNLQVPIQLITSKRYGESKASKQSELQYLRLWQCGRYQYLMFFANVSSAKYKEYKMEYFRPVDAKSKTLVKLDVHMPGTIRRGSKSKSPIVISEQPPETGLIGGTDFEDLKGLDCLSIEFSNAEGRVVALQLEGLERYRTAIVLTPSDPKIKSLDKTPADLL</sequence>
<proteinExistence type="predicted"/>
<dbReference type="AlphaFoldDB" id="A0AAD9ZDV5"/>
<dbReference type="InterPro" id="IPR036537">
    <property type="entry name" value="Adaptor_Cbl_N_dom_sf"/>
</dbReference>
<feature type="region of interest" description="Disordered" evidence="1">
    <location>
        <begin position="388"/>
        <end position="413"/>
    </location>
</feature>
<accession>A0AAD9ZDV5</accession>
<comment type="caution">
    <text evidence="2">The sequence shown here is derived from an EMBL/GenBank/DDBJ whole genome shotgun (WGS) entry which is preliminary data.</text>
</comment>
<evidence type="ECO:0000313" key="3">
    <source>
        <dbReference type="Proteomes" id="UP001276659"/>
    </source>
</evidence>
<protein>
    <recommendedName>
        <fullName evidence="4">Fungal N-terminal domain-containing protein</fullName>
    </recommendedName>
</protein>
<keyword evidence="3" id="KW-1185">Reference proteome</keyword>
<feature type="compositionally biased region" description="Basic and acidic residues" evidence="1">
    <location>
        <begin position="248"/>
        <end position="266"/>
    </location>
</feature>
<gene>
    <name evidence="2" type="ORF">OEA41_008056</name>
</gene>
<feature type="compositionally biased region" description="Polar residues" evidence="1">
    <location>
        <begin position="388"/>
        <end position="409"/>
    </location>
</feature>
<evidence type="ECO:0008006" key="4">
    <source>
        <dbReference type="Google" id="ProtNLM"/>
    </source>
</evidence>
<organism evidence="2 3">
    <name type="scientific">Lepraria neglecta</name>
    <dbReference type="NCBI Taxonomy" id="209136"/>
    <lineage>
        <taxon>Eukaryota</taxon>
        <taxon>Fungi</taxon>
        <taxon>Dikarya</taxon>
        <taxon>Ascomycota</taxon>
        <taxon>Pezizomycotina</taxon>
        <taxon>Lecanoromycetes</taxon>
        <taxon>OSLEUM clade</taxon>
        <taxon>Lecanoromycetidae</taxon>
        <taxon>Lecanorales</taxon>
        <taxon>Lecanorineae</taxon>
        <taxon>Stereocaulaceae</taxon>
        <taxon>Lepraria</taxon>
    </lineage>
</organism>
<dbReference type="Gene3D" id="1.20.930.20">
    <property type="entry name" value="Adaptor protein Cbl, N-terminal domain"/>
    <property type="match status" value="1"/>
</dbReference>
<dbReference type="EMBL" id="JASNWA010000004">
    <property type="protein sequence ID" value="KAK3176731.1"/>
    <property type="molecule type" value="Genomic_DNA"/>
</dbReference>
<feature type="compositionally biased region" description="Basic and acidic residues" evidence="1">
    <location>
        <begin position="199"/>
        <end position="220"/>
    </location>
</feature>
<evidence type="ECO:0000256" key="1">
    <source>
        <dbReference type="SAM" id="MobiDB-lite"/>
    </source>
</evidence>
<feature type="region of interest" description="Disordered" evidence="1">
    <location>
        <begin position="141"/>
        <end position="278"/>
    </location>
</feature>
<dbReference type="Proteomes" id="UP001276659">
    <property type="component" value="Unassembled WGS sequence"/>
</dbReference>
<reference evidence="2" key="1">
    <citation type="submission" date="2022-11" db="EMBL/GenBank/DDBJ databases">
        <title>Chromosomal genome sequence assembly and mating type (MAT) locus characterization of the leprose asexual lichenized fungus Lepraria neglecta (Nyl.) Erichsen.</title>
        <authorList>
            <person name="Allen J.L."/>
            <person name="Pfeffer B."/>
        </authorList>
    </citation>
    <scope>NUCLEOTIDE SEQUENCE</scope>
    <source>
        <strain evidence="2">Allen 5258</strain>
    </source>
</reference>
<name>A0AAD9ZDV5_9LECA</name>
<dbReference type="GO" id="GO:0007166">
    <property type="term" value="P:cell surface receptor signaling pathway"/>
    <property type="evidence" value="ECO:0007669"/>
    <property type="project" value="InterPro"/>
</dbReference>